<sequence length="515" mass="56069">MSYRNLYIAATIACMTGALFGYSVGFIGGILVLPSLLHHFSLDALPAKEIASAQSRLVSSWLVGCVIGVPLSVPVATKFGRKVSIIISASLYTTGAVLQFIDVHNSLLVFQLGRLVNGIGVGAGTLVSPLYISEISPANQRGTLMSGYQVAIQVFALIGFWGAFTCNSIFPSTSNLQWQLPVSIQLVPGAILFFGGWSILPESPRWLASKHKIEAAKKALSWLRMTDRGSPELNTDMIRIQRVIDVGKLNTRLEGRSSFLKRVLTRPLRTRMLIGAGIMIFQNLVGLNALNYFSPIIFMSAGFTTVSASLFLTGLFGLVKLITSLLFMFVFVRMKGNRFWLLLGSAIMGIAMFVLAFCIERMAHNHDDTSGLSGYGIVSVLMVYIFAFAFGVSLGPISWNVCSEIFPSHINTRACAVTTCIQWLSQIFIASITPPLIASIGYGTYIFYGVCCVLAFFWCALYVPETRGVALGPEMDRVFGDAAKDEVAVSEIEDIDEVTPLIGAQRRRSSIALVV</sequence>
<comment type="similarity">
    <text evidence="2 7">Belongs to the major facilitator superfamily. Sugar transporter (TC 2.A.1.1) family.</text>
</comment>
<evidence type="ECO:0000256" key="1">
    <source>
        <dbReference type="ARBA" id="ARBA00004141"/>
    </source>
</evidence>
<keyword evidence="4 8" id="KW-0812">Transmembrane</keyword>
<keyword evidence="6 8" id="KW-0472">Membrane</keyword>
<feature type="transmembrane region" description="Helical" evidence="8">
    <location>
        <begin position="272"/>
        <end position="290"/>
    </location>
</feature>
<gene>
    <name evidence="10" type="ORF">LTR05_005671</name>
</gene>
<feature type="transmembrane region" description="Helical" evidence="8">
    <location>
        <begin position="107"/>
        <end position="132"/>
    </location>
</feature>
<feature type="transmembrane region" description="Helical" evidence="8">
    <location>
        <begin position="7"/>
        <end position="37"/>
    </location>
</feature>
<feature type="transmembrane region" description="Helical" evidence="8">
    <location>
        <begin position="57"/>
        <end position="76"/>
    </location>
</feature>
<dbReference type="AlphaFoldDB" id="A0AAN7SZN3"/>
<dbReference type="Proteomes" id="UP001309876">
    <property type="component" value="Unassembled WGS sequence"/>
</dbReference>
<evidence type="ECO:0000256" key="4">
    <source>
        <dbReference type="ARBA" id="ARBA00022692"/>
    </source>
</evidence>
<feature type="transmembrane region" description="Helical" evidence="8">
    <location>
        <begin position="83"/>
        <end position="101"/>
    </location>
</feature>
<dbReference type="InterPro" id="IPR003663">
    <property type="entry name" value="Sugar/inositol_transpt"/>
</dbReference>
<name>A0AAN7SZN3_9EURO</name>
<feature type="transmembrane region" description="Helical" evidence="8">
    <location>
        <begin position="445"/>
        <end position="463"/>
    </location>
</feature>
<evidence type="ECO:0000256" key="6">
    <source>
        <dbReference type="ARBA" id="ARBA00023136"/>
    </source>
</evidence>
<dbReference type="Gene3D" id="1.20.1250.20">
    <property type="entry name" value="MFS general substrate transporter like domains"/>
    <property type="match status" value="1"/>
</dbReference>
<keyword evidence="3 7" id="KW-0813">Transport</keyword>
<dbReference type="PROSITE" id="PS50850">
    <property type="entry name" value="MFS"/>
    <property type="match status" value="1"/>
</dbReference>
<feature type="transmembrane region" description="Helical" evidence="8">
    <location>
        <begin position="182"/>
        <end position="200"/>
    </location>
</feature>
<dbReference type="PANTHER" id="PTHR48022">
    <property type="entry name" value="PLASTIDIC GLUCOSE TRANSPORTER 4"/>
    <property type="match status" value="1"/>
</dbReference>
<feature type="transmembrane region" description="Helical" evidence="8">
    <location>
        <begin position="414"/>
        <end position="433"/>
    </location>
</feature>
<dbReference type="InterPro" id="IPR005829">
    <property type="entry name" value="Sugar_transporter_CS"/>
</dbReference>
<evidence type="ECO:0000256" key="7">
    <source>
        <dbReference type="RuleBase" id="RU003346"/>
    </source>
</evidence>
<dbReference type="PANTHER" id="PTHR48022:SF2">
    <property type="entry name" value="PLASTIDIC GLUCOSE TRANSPORTER 4"/>
    <property type="match status" value="1"/>
</dbReference>
<comment type="caution">
    <text evidence="10">The sequence shown here is derived from an EMBL/GenBank/DDBJ whole genome shotgun (WGS) entry which is preliminary data.</text>
</comment>
<evidence type="ECO:0000256" key="3">
    <source>
        <dbReference type="ARBA" id="ARBA00022448"/>
    </source>
</evidence>
<evidence type="ECO:0000259" key="9">
    <source>
        <dbReference type="PROSITE" id="PS50850"/>
    </source>
</evidence>
<reference evidence="10 11" key="1">
    <citation type="submission" date="2023-08" db="EMBL/GenBank/DDBJ databases">
        <title>Black Yeasts Isolated from many extreme environments.</title>
        <authorList>
            <person name="Coleine C."/>
            <person name="Stajich J.E."/>
            <person name="Selbmann L."/>
        </authorList>
    </citation>
    <scope>NUCLEOTIDE SEQUENCE [LARGE SCALE GENOMIC DNA]</scope>
    <source>
        <strain evidence="10 11">CCFEE 5910</strain>
    </source>
</reference>
<protein>
    <recommendedName>
        <fullName evidence="9">Major facilitator superfamily (MFS) profile domain-containing protein</fullName>
    </recommendedName>
</protein>
<feature type="domain" description="Major facilitator superfamily (MFS) profile" evidence="9">
    <location>
        <begin position="9"/>
        <end position="467"/>
    </location>
</feature>
<dbReference type="InterPro" id="IPR005828">
    <property type="entry name" value="MFS_sugar_transport-like"/>
</dbReference>
<keyword evidence="11" id="KW-1185">Reference proteome</keyword>
<dbReference type="InterPro" id="IPR020846">
    <property type="entry name" value="MFS_dom"/>
</dbReference>
<feature type="transmembrane region" description="Helical" evidence="8">
    <location>
        <begin position="339"/>
        <end position="363"/>
    </location>
</feature>
<comment type="subcellular location">
    <subcellularLocation>
        <location evidence="1">Membrane</location>
        <topology evidence="1">Multi-pass membrane protein</topology>
    </subcellularLocation>
</comment>
<feature type="transmembrane region" description="Helical" evidence="8">
    <location>
        <begin position="144"/>
        <end position="170"/>
    </location>
</feature>
<dbReference type="SUPFAM" id="SSF103473">
    <property type="entry name" value="MFS general substrate transporter"/>
    <property type="match status" value="1"/>
</dbReference>
<dbReference type="EMBL" id="JAVRRJ010000005">
    <property type="protein sequence ID" value="KAK5084593.1"/>
    <property type="molecule type" value="Genomic_DNA"/>
</dbReference>
<dbReference type="InterPro" id="IPR036259">
    <property type="entry name" value="MFS_trans_sf"/>
</dbReference>
<evidence type="ECO:0000256" key="2">
    <source>
        <dbReference type="ARBA" id="ARBA00010992"/>
    </source>
</evidence>
<accession>A0AAN7SZN3</accession>
<dbReference type="InterPro" id="IPR050360">
    <property type="entry name" value="MFS_Sugar_Transporters"/>
</dbReference>
<dbReference type="PROSITE" id="PS00217">
    <property type="entry name" value="SUGAR_TRANSPORT_2"/>
    <property type="match status" value="1"/>
</dbReference>
<evidence type="ECO:0000313" key="10">
    <source>
        <dbReference type="EMBL" id="KAK5084593.1"/>
    </source>
</evidence>
<feature type="transmembrane region" description="Helical" evidence="8">
    <location>
        <begin position="375"/>
        <end position="402"/>
    </location>
</feature>
<dbReference type="PRINTS" id="PR00171">
    <property type="entry name" value="SUGRTRNSPORT"/>
</dbReference>
<proteinExistence type="inferred from homology"/>
<dbReference type="Pfam" id="PF00083">
    <property type="entry name" value="Sugar_tr"/>
    <property type="match status" value="1"/>
</dbReference>
<dbReference type="NCBIfam" id="TIGR00879">
    <property type="entry name" value="SP"/>
    <property type="match status" value="1"/>
</dbReference>
<organism evidence="10 11">
    <name type="scientific">Lithohypha guttulata</name>
    <dbReference type="NCBI Taxonomy" id="1690604"/>
    <lineage>
        <taxon>Eukaryota</taxon>
        <taxon>Fungi</taxon>
        <taxon>Dikarya</taxon>
        <taxon>Ascomycota</taxon>
        <taxon>Pezizomycotina</taxon>
        <taxon>Eurotiomycetes</taxon>
        <taxon>Chaetothyriomycetidae</taxon>
        <taxon>Chaetothyriales</taxon>
        <taxon>Trichomeriaceae</taxon>
        <taxon>Lithohypha</taxon>
    </lineage>
</organism>
<dbReference type="GO" id="GO:0005351">
    <property type="term" value="F:carbohydrate:proton symporter activity"/>
    <property type="evidence" value="ECO:0007669"/>
    <property type="project" value="TreeGrafter"/>
</dbReference>
<evidence type="ECO:0000256" key="8">
    <source>
        <dbReference type="SAM" id="Phobius"/>
    </source>
</evidence>
<feature type="transmembrane region" description="Helical" evidence="8">
    <location>
        <begin position="310"/>
        <end position="332"/>
    </location>
</feature>
<keyword evidence="5 8" id="KW-1133">Transmembrane helix</keyword>
<evidence type="ECO:0000256" key="5">
    <source>
        <dbReference type="ARBA" id="ARBA00022989"/>
    </source>
</evidence>
<dbReference type="GO" id="GO:0016020">
    <property type="term" value="C:membrane"/>
    <property type="evidence" value="ECO:0007669"/>
    <property type="project" value="UniProtKB-SubCell"/>
</dbReference>
<evidence type="ECO:0000313" key="11">
    <source>
        <dbReference type="Proteomes" id="UP001309876"/>
    </source>
</evidence>